<evidence type="ECO:0000313" key="2">
    <source>
        <dbReference type="Proteomes" id="UP001384053"/>
    </source>
</evidence>
<name>A0ABZ2GY94_9CAUD</name>
<sequence>MIRSDLSNYVPVYGGGNQLVTEFVKLVSYVRVNPTSAAAILALFEADVAKVKAEFAALIPETPEVGG</sequence>
<dbReference type="EMBL" id="PP079415">
    <property type="protein sequence ID" value="WWO60322.1"/>
    <property type="molecule type" value="Genomic_DNA"/>
</dbReference>
<reference evidence="1 2" key="1">
    <citation type="submission" date="2024-01" db="EMBL/GenBank/DDBJ databases">
        <title>Novel lytic viruses for Xanthomonas sp. and Stenotrophomonas maltophilia.</title>
        <authorList>
            <person name="Petrzik K."/>
            <person name="Brazdova S."/>
            <person name="Sovova L."/>
            <person name="Neoralova M."/>
        </authorList>
    </citation>
    <scope>NUCLEOTIDE SEQUENCE [LARGE SCALE GENOMIC DNA]</scope>
</reference>
<protein>
    <submittedName>
        <fullName evidence="1">Uncharacterized protein</fullName>
    </submittedName>
</protein>
<organism evidence="1 2">
    <name type="scientific">Xanthomonas phage SB4</name>
    <dbReference type="NCBI Taxonomy" id="3117473"/>
    <lineage>
        <taxon>Viruses</taxon>
        <taxon>Duplodnaviria</taxon>
        <taxon>Heunggongvirae</taxon>
        <taxon>Uroviricota</taxon>
        <taxon>Caudoviricetes</taxon>
        <taxon>Autographivirales</taxon>
        <taxon>Autonotataviridae</taxon>
        <taxon>Gujervirinae</taxon>
        <taxon>Ceskevirus</taxon>
        <taxon>Ceskevirus SB4</taxon>
    </lineage>
</organism>
<dbReference type="Proteomes" id="UP001384053">
    <property type="component" value="Segment"/>
</dbReference>
<accession>A0ABZ2GY94</accession>
<evidence type="ECO:0000313" key="1">
    <source>
        <dbReference type="EMBL" id="WWO60322.1"/>
    </source>
</evidence>
<proteinExistence type="predicted"/>
<keyword evidence="2" id="KW-1185">Reference proteome</keyword>